<dbReference type="VEuPathDB" id="FungiDB:CC1G_04020"/>
<evidence type="ECO:0000313" key="2">
    <source>
        <dbReference type="EMBL" id="EAU90751.1"/>
    </source>
</evidence>
<dbReference type="InParanoid" id="A8N8H3"/>
<proteinExistence type="predicted"/>
<evidence type="ECO:0000256" key="1">
    <source>
        <dbReference type="SAM" id="MobiDB-lite"/>
    </source>
</evidence>
<dbReference type="KEGG" id="cci:CC1G_04020"/>
<dbReference type="EMBL" id="AACS02000007">
    <property type="protein sequence ID" value="EAU90751.1"/>
    <property type="molecule type" value="Genomic_DNA"/>
</dbReference>
<dbReference type="GeneID" id="6007590"/>
<feature type="compositionally biased region" description="Low complexity" evidence="1">
    <location>
        <begin position="1"/>
        <end position="33"/>
    </location>
</feature>
<reference evidence="2 3" key="1">
    <citation type="journal article" date="2010" name="Proc. Natl. Acad. Sci. U.S.A.">
        <title>Insights into evolution of multicellular fungi from the assembled chromosomes of the mushroom Coprinopsis cinerea (Coprinus cinereus).</title>
        <authorList>
            <person name="Stajich J.E."/>
            <person name="Wilke S.K."/>
            <person name="Ahren D."/>
            <person name="Au C.H."/>
            <person name="Birren B.W."/>
            <person name="Borodovsky M."/>
            <person name="Burns C."/>
            <person name="Canback B."/>
            <person name="Casselton L.A."/>
            <person name="Cheng C.K."/>
            <person name="Deng J."/>
            <person name="Dietrich F.S."/>
            <person name="Fargo D.C."/>
            <person name="Farman M.L."/>
            <person name="Gathman A.C."/>
            <person name="Goldberg J."/>
            <person name="Guigo R."/>
            <person name="Hoegger P.J."/>
            <person name="Hooker J.B."/>
            <person name="Huggins A."/>
            <person name="James T.Y."/>
            <person name="Kamada T."/>
            <person name="Kilaru S."/>
            <person name="Kodira C."/>
            <person name="Kues U."/>
            <person name="Kupfer D."/>
            <person name="Kwan H.S."/>
            <person name="Lomsadze A."/>
            <person name="Li W."/>
            <person name="Lilly W.W."/>
            <person name="Ma L.J."/>
            <person name="Mackey A.J."/>
            <person name="Manning G."/>
            <person name="Martin F."/>
            <person name="Muraguchi H."/>
            <person name="Natvig D.O."/>
            <person name="Palmerini H."/>
            <person name="Ramesh M.A."/>
            <person name="Rehmeyer C.J."/>
            <person name="Roe B.A."/>
            <person name="Shenoy N."/>
            <person name="Stanke M."/>
            <person name="Ter-Hovhannisyan V."/>
            <person name="Tunlid A."/>
            <person name="Velagapudi R."/>
            <person name="Vision T.J."/>
            <person name="Zeng Q."/>
            <person name="Zolan M.E."/>
            <person name="Pukkila P.J."/>
        </authorList>
    </citation>
    <scope>NUCLEOTIDE SEQUENCE [LARGE SCALE GENOMIC DNA]</scope>
    <source>
        <strain evidence="3">Okayama-7 / 130 / ATCC MYA-4618 / FGSC 9003</strain>
    </source>
</reference>
<feature type="region of interest" description="Disordered" evidence="1">
    <location>
        <begin position="87"/>
        <end position="123"/>
    </location>
</feature>
<feature type="region of interest" description="Disordered" evidence="1">
    <location>
        <begin position="1"/>
        <end position="42"/>
    </location>
</feature>
<organism evidence="2 3">
    <name type="scientific">Coprinopsis cinerea (strain Okayama-7 / 130 / ATCC MYA-4618 / FGSC 9003)</name>
    <name type="common">Inky cap fungus</name>
    <name type="synonym">Hormographiella aspergillata</name>
    <dbReference type="NCBI Taxonomy" id="240176"/>
    <lineage>
        <taxon>Eukaryota</taxon>
        <taxon>Fungi</taxon>
        <taxon>Dikarya</taxon>
        <taxon>Basidiomycota</taxon>
        <taxon>Agaricomycotina</taxon>
        <taxon>Agaricomycetes</taxon>
        <taxon>Agaricomycetidae</taxon>
        <taxon>Agaricales</taxon>
        <taxon>Agaricineae</taxon>
        <taxon>Psathyrellaceae</taxon>
        <taxon>Coprinopsis</taxon>
    </lineage>
</organism>
<sequence length="309" mass="33527">MPVSITSTPKPNTSSPSASTSTSSKSTSALSPPTRKRPTPTDHIFNYTYTYGYNFGYISNGLALLEDRRSLLEEALKKGTGASVLPLTTTTAPLEATTERTTSTTTSTTSRKESSTSSTTLSLTFSAASPVTSSAHPFSPYYRTYIELVSSGALNDGSKKARASTSVSPTNTNANNKTKQQVVVPLSLANLNSLEKKKRKREIESPDMKDLIDREREYDRETGTNGYRYAGGCGYLAYSTTIDYGDDFDSGDDEFADAVPPTRTRPLLDFGIYVVDSFESFLCSVYAGEHDWERDGLAHDFAFAICGPG</sequence>
<gene>
    <name evidence="2" type="ORF">CC1G_04020</name>
</gene>
<comment type="caution">
    <text evidence="2">The sequence shown here is derived from an EMBL/GenBank/DDBJ whole genome shotgun (WGS) entry which is preliminary data.</text>
</comment>
<dbReference type="AlphaFoldDB" id="A8N8H3"/>
<name>A8N8H3_COPC7</name>
<evidence type="ECO:0000313" key="3">
    <source>
        <dbReference type="Proteomes" id="UP000001861"/>
    </source>
</evidence>
<accession>A8N8H3</accession>
<dbReference type="RefSeq" id="XP_001831129.1">
    <property type="nucleotide sequence ID" value="XM_001831077.1"/>
</dbReference>
<keyword evidence="3" id="KW-1185">Reference proteome</keyword>
<protein>
    <submittedName>
        <fullName evidence="2">Uncharacterized protein</fullName>
    </submittedName>
</protein>
<dbReference type="Proteomes" id="UP000001861">
    <property type="component" value="Unassembled WGS sequence"/>
</dbReference>